<dbReference type="Pfam" id="PF14559">
    <property type="entry name" value="TPR_19"/>
    <property type="match status" value="1"/>
</dbReference>
<evidence type="ECO:0000313" key="2">
    <source>
        <dbReference type="Proteomes" id="UP000059113"/>
    </source>
</evidence>
<dbReference type="Gene3D" id="1.25.40.10">
    <property type="entry name" value="Tetratricopeptide repeat domain"/>
    <property type="match status" value="1"/>
</dbReference>
<dbReference type="KEGG" id="ery:CP97_13645"/>
<protein>
    <submittedName>
        <fullName evidence="1">Uncharacterized protein</fullName>
    </submittedName>
</protein>
<accession>A0A0H4VIS0</accession>
<dbReference type="EMBL" id="CP011310">
    <property type="protein sequence ID" value="AKQ42849.2"/>
    <property type="molecule type" value="Genomic_DNA"/>
</dbReference>
<proteinExistence type="predicted"/>
<dbReference type="AlphaFoldDB" id="A0A0H4VIS0"/>
<dbReference type="SUPFAM" id="SSF48452">
    <property type="entry name" value="TPR-like"/>
    <property type="match status" value="1"/>
</dbReference>
<dbReference type="InterPro" id="IPR011990">
    <property type="entry name" value="TPR-like_helical_dom_sf"/>
</dbReference>
<organism evidence="1 2">
    <name type="scientific">Aurantiacibacter atlanticus</name>
    <dbReference type="NCBI Taxonomy" id="1648404"/>
    <lineage>
        <taxon>Bacteria</taxon>
        <taxon>Pseudomonadati</taxon>
        <taxon>Pseudomonadota</taxon>
        <taxon>Alphaproteobacteria</taxon>
        <taxon>Sphingomonadales</taxon>
        <taxon>Erythrobacteraceae</taxon>
        <taxon>Aurantiacibacter</taxon>
    </lineage>
</organism>
<sequence length="112" mass="12318">MLAQAATAHMVEQEYEIREVAYEELLAGDDAAAITVLEAELAQNPGDPAVLINLGAAYARIGNWERAEHYYSTARDGQREYQLELANGRWLDSRDAARLALASVELEALAAR</sequence>
<reference evidence="2" key="2">
    <citation type="submission" date="2015-04" db="EMBL/GenBank/DDBJ databases">
        <title>The complete genome sequence of Erythrobacter sp. s21-N3.</title>
        <authorList>
            <person name="Zhuang L."/>
            <person name="Liu Y."/>
            <person name="Shao Z."/>
        </authorList>
    </citation>
    <scope>NUCLEOTIDE SEQUENCE [LARGE SCALE GENOMIC DNA]</scope>
    <source>
        <strain evidence="2">s21-N3</strain>
    </source>
</reference>
<dbReference type="Proteomes" id="UP000059113">
    <property type="component" value="Chromosome"/>
</dbReference>
<evidence type="ECO:0000313" key="1">
    <source>
        <dbReference type="EMBL" id="AKQ42849.2"/>
    </source>
</evidence>
<name>A0A0H4VIS0_9SPHN</name>
<dbReference type="STRING" id="1648404.CP97_13645"/>
<reference evidence="1 2" key="1">
    <citation type="journal article" date="2015" name="Int. J. Syst. Evol. Microbiol.">
        <title>Erythrobacter atlanticus sp. nov., a bacterium from ocean sediment able to degrade polycyclic aromatic hydrocarbons.</title>
        <authorList>
            <person name="Zhuang L."/>
            <person name="Liu Y."/>
            <person name="Wang L."/>
            <person name="Wang W."/>
            <person name="Shao Z."/>
        </authorList>
    </citation>
    <scope>NUCLEOTIDE SEQUENCE [LARGE SCALE GENOMIC DNA]</scope>
    <source>
        <strain evidence="2">s21-N3</strain>
    </source>
</reference>
<keyword evidence="2" id="KW-1185">Reference proteome</keyword>
<gene>
    <name evidence="1" type="ORF">CP97_13645</name>
</gene>